<evidence type="ECO:0000313" key="2">
    <source>
        <dbReference type="EMBL" id="KAF9477462.1"/>
    </source>
</evidence>
<evidence type="ECO:0000313" key="3">
    <source>
        <dbReference type="Proteomes" id="UP000807469"/>
    </source>
</evidence>
<comment type="caution">
    <text evidence="2">The sequence shown here is derived from an EMBL/GenBank/DDBJ whole genome shotgun (WGS) entry which is preliminary data.</text>
</comment>
<dbReference type="AlphaFoldDB" id="A0A9P5YXC5"/>
<organism evidence="2 3">
    <name type="scientific">Pholiota conissans</name>
    <dbReference type="NCBI Taxonomy" id="109636"/>
    <lineage>
        <taxon>Eukaryota</taxon>
        <taxon>Fungi</taxon>
        <taxon>Dikarya</taxon>
        <taxon>Basidiomycota</taxon>
        <taxon>Agaricomycotina</taxon>
        <taxon>Agaricomycetes</taxon>
        <taxon>Agaricomycetidae</taxon>
        <taxon>Agaricales</taxon>
        <taxon>Agaricineae</taxon>
        <taxon>Strophariaceae</taxon>
        <taxon>Pholiota</taxon>
    </lineage>
</organism>
<gene>
    <name evidence="2" type="ORF">BDN70DRAFT_881162</name>
</gene>
<name>A0A9P5YXC5_9AGAR</name>
<keyword evidence="3" id="KW-1185">Reference proteome</keyword>
<proteinExistence type="predicted"/>
<dbReference type="Proteomes" id="UP000807469">
    <property type="component" value="Unassembled WGS sequence"/>
</dbReference>
<dbReference type="PANTHER" id="PTHR31681:SF3">
    <property type="entry name" value="OS04G0690100 PROTEIN"/>
    <property type="match status" value="1"/>
</dbReference>
<dbReference type="OrthoDB" id="9514740at2759"/>
<reference evidence="2" key="1">
    <citation type="submission" date="2020-11" db="EMBL/GenBank/DDBJ databases">
        <authorList>
            <consortium name="DOE Joint Genome Institute"/>
            <person name="Ahrendt S."/>
            <person name="Riley R."/>
            <person name="Andreopoulos W."/>
            <person name="Labutti K."/>
            <person name="Pangilinan J."/>
            <person name="Ruiz-Duenas F.J."/>
            <person name="Barrasa J.M."/>
            <person name="Sanchez-Garcia M."/>
            <person name="Camarero S."/>
            <person name="Miyauchi S."/>
            <person name="Serrano A."/>
            <person name="Linde D."/>
            <person name="Babiker R."/>
            <person name="Drula E."/>
            <person name="Ayuso-Fernandez I."/>
            <person name="Pacheco R."/>
            <person name="Padilla G."/>
            <person name="Ferreira P."/>
            <person name="Barriuso J."/>
            <person name="Kellner H."/>
            <person name="Castanera R."/>
            <person name="Alfaro M."/>
            <person name="Ramirez L."/>
            <person name="Pisabarro A.G."/>
            <person name="Kuo A."/>
            <person name="Tritt A."/>
            <person name="Lipzen A."/>
            <person name="He G."/>
            <person name="Yan M."/>
            <person name="Ng V."/>
            <person name="Cullen D."/>
            <person name="Martin F."/>
            <person name="Rosso M.-N."/>
            <person name="Henrissat B."/>
            <person name="Hibbett D."/>
            <person name="Martinez A.T."/>
            <person name="Grigoriev I.V."/>
        </authorList>
    </citation>
    <scope>NUCLEOTIDE SEQUENCE</scope>
    <source>
        <strain evidence="2">CIRM-BRFM 674</strain>
    </source>
</reference>
<evidence type="ECO:0000256" key="1">
    <source>
        <dbReference type="SAM" id="MobiDB-lite"/>
    </source>
</evidence>
<accession>A0A9P5YXC5</accession>
<feature type="region of interest" description="Disordered" evidence="1">
    <location>
        <begin position="88"/>
        <end position="109"/>
    </location>
</feature>
<dbReference type="PANTHER" id="PTHR31681">
    <property type="entry name" value="C2H2-LIKE ZINC FINGER PROTEIN"/>
    <property type="match status" value="1"/>
</dbReference>
<dbReference type="SUPFAM" id="SSF56399">
    <property type="entry name" value="ADP-ribosylation"/>
    <property type="match status" value="1"/>
</dbReference>
<dbReference type="Gene3D" id="3.90.228.10">
    <property type="match status" value="1"/>
</dbReference>
<protein>
    <submittedName>
        <fullName evidence="2">ADP-ribosylation</fullName>
    </submittedName>
</protein>
<dbReference type="EMBL" id="MU155260">
    <property type="protein sequence ID" value="KAF9477462.1"/>
    <property type="molecule type" value="Genomic_DNA"/>
</dbReference>
<sequence length="441" mass="48277">MAYLQHNDDAIHGQAEDSCGIDNTFDDEDGDEDIVEQSIQPQETYYPGINVCIVCEKRPPYLANGRSYPTCGLTCARVFERLRNSTALPIQPSSPSSSDGSTALRIVTQRNPPFRRISSSIASPSSRRHSAVDNLTQRLDSLAVQNSPIRTEPASRQVNNFLPCVVCLVGYCRNDKYVTCTIACAEKLCKTGSANPTMCNYCHRHGKVTGKNQCEQCIELAKVACLLCKSRPKFKRYHLCGKTCKTIATKLTPLILEAPAGHATYEFVENKFKDSWKYPGTSVPTVKNIFKIIEGKDFLEPYDKYKKLVGNEVFRYHGTTRQCTLGSGNNTQLCANTACALCSILKTSFKTSLANPGGAFGPGIYSSSASNKAYSYTSSGSGAIILTKVILGIVRAVSGWKEVTACPPGSHSVVFDRQNGSLNETIVYSDDAIRPVFLITF</sequence>